<dbReference type="PROSITE" id="PS51485">
    <property type="entry name" value="PHYTOCYANIN"/>
    <property type="match status" value="1"/>
</dbReference>
<protein>
    <recommendedName>
        <fullName evidence="5">Phytocyanin domain-containing protein</fullName>
    </recommendedName>
</protein>
<evidence type="ECO:0000313" key="6">
    <source>
        <dbReference type="EnsemblPlants" id="AET5Gv20585700.3"/>
    </source>
</evidence>
<reference evidence="6" key="4">
    <citation type="submission" date="2019-03" db="UniProtKB">
        <authorList>
            <consortium name="EnsemblPlants"/>
        </authorList>
    </citation>
    <scope>IDENTIFICATION</scope>
</reference>
<name>A0A453L0Z6_AEGTS</name>
<proteinExistence type="predicted"/>
<dbReference type="PANTHER" id="PTHR33021:SF550">
    <property type="entry name" value="PHYTOCYANIN DOMAIN-CONTAINING PROTEIN"/>
    <property type="match status" value="1"/>
</dbReference>
<reference evidence="6" key="5">
    <citation type="journal article" date="2021" name="G3 (Bethesda)">
        <title>Aegilops tauschii genome assembly Aet v5.0 features greater sequence contiguity and improved annotation.</title>
        <authorList>
            <person name="Wang L."/>
            <person name="Zhu T."/>
            <person name="Rodriguez J.C."/>
            <person name="Deal K.R."/>
            <person name="Dubcovsky J."/>
            <person name="McGuire P.E."/>
            <person name="Lux T."/>
            <person name="Spannagl M."/>
            <person name="Mayer K.F.X."/>
            <person name="Baldrich P."/>
            <person name="Meyers B.C."/>
            <person name="Huo N."/>
            <person name="Gu Y.Q."/>
            <person name="Zhou H."/>
            <person name="Devos K.M."/>
            <person name="Bennetzen J.L."/>
            <person name="Unver T."/>
            <person name="Budak H."/>
            <person name="Gulick P.J."/>
            <person name="Galiba G."/>
            <person name="Kalapos B."/>
            <person name="Nelson D.R."/>
            <person name="Li P."/>
            <person name="You F.M."/>
            <person name="Luo M.C."/>
            <person name="Dvorak J."/>
        </authorList>
    </citation>
    <scope>NUCLEOTIDE SEQUENCE [LARGE SCALE GENOMIC DNA]</scope>
    <source>
        <strain evidence="6">cv. AL8/78</strain>
    </source>
</reference>
<feature type="transmembrane region" description="Helical" evidence="4">
    <location>
        <begin position="163"/>
        <end position="182"/>
    </location>
</feature>
<dbReference type="PROSITE" id="PS00196">
    <property type="entry name" value="COPPER_BLUE"/>
    <property type="match status" value="1"/>
</dbReference>
<dbReference type="EnsemblPlants" id="AET5Gv20585700.3">
    <property type="protein sequence ID" value="AET5Gv20585700.3"/>
    <property type="gene ID" value="AET5Gv20585700"/>
</dbReference>
<evidence type="ECO:0000256" key="1">
    <source>
        <dbReference type="ARBA" id="ARBA00022723"/>
    </source>
</evidence>
<evidence type="ECO:0000256" key="2">
    <source>
        <dbReference type="ARBA" id="ARBA00023008"/>
    </source>
</evidence>
<dbReference type="Proteomes" id="UP000015105">
    <property type="component" value="Chromosome 5D"/>
</dbReference>
<keyword evidence="1" id="KW-0479">Metal-binding</keyword>
<keyword evidence="3" id="KW-0325">Glycoprotein</keyword>
<evidence type="ECO:0000313" key="7">
    <source>
        <dbReference type="Proteomes" id="UP000015105"/>
    </source>
</evidence>
<dbReference type="Gene3D" id="2.60.40.420">
    <property type="entry name" value="Cupredoxins - blue copper proteins"/>
    <property type="match status" value="1"/>
</dbReference>
<dbReference type="GO" id="GO:0005886">
    <property type="term" value="C:plasma membrane"/>
    <property type="evidence" value="ECO:0007669"/>
    <property type="project" value="TreeGrafter"/>
</dbReference>
<keyword evidence="4" id="KW-1133">Transmembrane helix</keyword>
<dbReference type="InterPro" id="IPR039391">
    <property type="entry name" value="Phytocyanin-like"/>
</dbReference>
<dbReference type="FunFam" id="2.60.40.420:FF:000003">
    <property type="entry name" value="Blue copper"/>
    <property type="match status" value="1"/>
</dbReference>
<evidence type="ECO:0000259" key="5">
    <source>
        <dbReference type="PROSITE" id="PS51485"/>
    </source>
</evidence>
<dbReference type="STRING" id="200361.A0A453L0Z6"/>
<dbReference type="AlphaFoldDB" id="A0A453L0Z6"/>
<dbReference type="Gramene" id="AET5Gv20585700.3">
    <property type="protein sequence ID" value="AET5Gv20585700.3"/>
    <property type="gene ID" value="AET5Gv20585700"/>
</dbReference>
<dbReference type="CDD" id="cd04216">
    <property type="entry name" value="Phytocyanin"/>
    <property type="match status" value="1"/>
</dbReference>
<keyword evidence="2" id="KW-0186">Copper</keyword>
<keyword evidence="7" id="KW-1185">Reference proteome</keyword>
<dbReference type="InterPro" id="IPR008972">
    <property type="entry name" value="Cupredoxin"/>
</dbReference>
<organism evidence="6 7">
    <name type="scientific">Aegilops tauschii subsp. strangulata</name>
    <name type="common">Goatgrass</name>
    <dbReference type="NCBI Taxonomy" id="200361"/>
    <lineage>
        <taxon>Eukaryota</taxon>
        <taxon>Viridiplantae</taxon>
        <taxon>Streptophyta</taxon>
        <taxon>Embryophyta</taxon>
        <taxon>Tracheophyta</taxon>
        <taxon>Spermatophyta</taxon>
        <taxon>Magnoliopsida</taxon>
        <taxon>Liliopsida</taxon>
        <taxon>Poales</taxon>
        <taxon>Poaceae</taxon>
        <taxon>BOP clade</taxon>
        <taxon>Pooideae</taxon>
        <taxon>Triticodae</taxon>
        <taxon>Triticeae</taxon>
        <taxon>Triticinae</taxon>
        <taxon>Aegilops</taxon>
    </lineage>
</organism>
<dbReference type="PANTHER" id="PTHR33021">
    <property type="entry name" value="BLUE COPPER PROTEIN"/>
    <property type="match status" value="1"/>
</dbReference>
<evidence type="ECO:0000256" key="4">
    <source>
        <dbReference type="SAM" id="Phobius"/>
    </source>
</evidence>
<dbReference type="Pfam" id="PF02298">
    <property type="entry name" value="Cu_bind_like"/>
    <property type="match status" value="1"/>
</dbReference>
<dbReference type="InterPro" id="IPR028871">
    <property type="entry name" value="BlueCu_1_BS"/>
</dbReference>
<keyword evidence="4" id="KW-0472">Membrane</keyword>
<dbReference type="GO" id="GO:0009055">
    <property type="term" value="F:electron transfer activity"/>
    <property type="evidence" value="ECO:0007669"/>
    <property type="project" value="InterPro"/>
</dbReference>
<sequence length="184" mass="18389">ATTASQQQCDPRLSTRQGFQSTMASFSAALVALLLASCAVAAAATTFDVGDGHGWQTGVDYTAWTSDKTFAVGDKLVFNYTRKAHTVTEVNKSGYDACSGGNSLSNDDSGATTITLTTPGVHYFICDVPGHCASGMKLAVTVTVAGGSTTGGTIPAGAAGGSLLPAMSGLVTAAAGALIVLAPF</sequence>
<dbReference type="GO" id="GO:0046872">
    <property type="term" value="F:metal ion binding"/>
    <property type="evidence" value="ECO:0007669"/>
    <property type="project" value="UniProtKB-KW"/>
</dbReference>
<dbReference type="InterPro" id="IPR003245">
    <property type="entry name" value="Phytocyanin_dom"/>
</dbReference>
<evidence type="ECO:0000256" key="3">
    <source>
        <dbReference type="ARBA" id="ARBA00023180"/>
    </source>
</evidence>
<accession>A0A453L0Z6</accession>
<feature type="transmembrane region" description="Helical" evidence="4">
    <location>
        <begin position="22"/>
        <end position="44"/>
    </location>
</feature>
<reference evidence="6" key="3">
    <citation type="journal article" date="2017" name="Nature">
        <title>Genome sequence of the progenitor of the wheat D genome Aegilops tauschii.</title>
        <authorList>
            <person name="Luo M.C."/>
            <person name="Gu Y.Q."/>
            <person name="Puiu D."/>
            <person name="Wang H."/>
            <person name="Twardziok S.O."/>
            <person name="Deal K.R."/>
            <person name="Huo N."/>
            <person name="Zhu T."/>
            <person name="Wang L."/>
            <person name="Wang Y."/>
            <person name="McGuire P.E."/>
            <person name="Liu S."/>
            <person name="Long H."/>
            <person name="Ramasamy R.K."/>
            <person name="Rodriguez J.C."/>
            <person name="Van S.L."/>
            <person name="Yuan L."/>
            <person name="Wang Z."/>
            <person name="Xia Z."/>
            <person name="Xiao L."/>
            <person name="Anderson O.D."/>
            <person name="Ouyang S."/>
            <person name="Liang Y."/>
            <person name="Zimin A.V."/>
            <person name="Pertea G."/>
            <person name="Qi P."/>
            <person name="Bennetzen J.L."/>
            <person name="Dai X."/>
            <person name="Dawson M.W."/>
            <person name="Muller H.G."/>
            <person name="Kugler K."/>
            <person name="Rivarola-Duarte L."/>
            <person name="Spannagl M."/>
            <person name="Mayer K.F.X."/>
            <person name="Lu F.H."/>
            <person name="Bevan M.W."/>
            <person name="Leroy P."/>
            <person name="Li P."/>
            <person name="You F.M."/>
            <person name="Sun Q."/>
            <person name="Liu Z."/>
            <person name="Lyons E."/>
            <person name="Wicker T."/>
            <person name="Salzberg S.L."/>
            <person name="Devos K.M."/>
            <person name="Dvorak J."/>
        </authorList>
    </citation>
    <scope>NUCLEOTIDE SEQUENCE [LARGE SCALE GENOMIC DNA]</scope>
    <source>
        <strain evidence="6">cv. AL8/78</strain>
    </source>
</reference>
<keyword evidence="4" id="KW-0812">Transmembrane</keyword>
<dbReference type="SUPFAM" id="SSF49503">
    <property type="entry name" value="Cupredoxins"/>
    <property type="match status" value="1"/>
</dbReference>
<feature type="domain" description="Phytocyanin" evidence="5">
    <location>
        <begin position="45"/>
        <end position="144"/>
    </location>
</feature>
<reference evidence="7" key="2">
    <citation type="journal article" date="2017" name="Nat. Plants">
        <title>The Aegilops tauschii genome reveals multiple impacts of transposons.</title>
        <authorList>
            <person name="Zhao G."/>
            <person name="Zou C."/>
            <person name="Li K."/>
            <person name="Wang K."/>
            <person name="Li T."/>
            <person name="Gao L."/>
            <person name="Zhang X."/>
            <person name="Wang H."/>
            <person name="Yang Z."/>
            <person name="Liu X."/>
            <person name="Jiang W."/>
            <person name="Mao L."/>
            <person name="Kong X."/>
            <person name="Jiao Y."/>
            <person name="Jia J."/>
        </authorList>
    </citation>
    <scope>NUCLEOTIDE SEQUENCE [LARGE SCALE GENOMIC DNA]</scope>
    <source>
        <strain evidence="7">cv. AL8/78</strain>
    </source>
</reference>
<reference evidence="7" key="1">
    <citation type="journal article" date="2014" name="Science">
        <title>Ancient hybridizations among the ancestral genomes of bread wheat.</title>
        <authorList>
            <consortium name="International Wheat Genome Sequencing Consortium,"/>
            <person name="Marcussen T."/>
            <person name="Sandve S.R."/>
            <person name="Heier L."/>
            <person name="Spannagl M."/>
            <person name="Pfeifer M."/>
            <person name="Jakobsen K.S."/>
            <person name="Wulff B.B."/>
            <person name="Steuernagel B."/>
            <person name="Mayer K.F."/>
            <person name="Olsen O.A."/>
        </authorList>
    </citation>
    <scope>NUCLEOTIDE SEQUENCE [LARGE SCALE GENOMIC DNA]</scope>
    <source>
        <strain evidence="7">cv. AL8/78</strain>
    </source>
</reference>